<evidence type="ECO:0000256" key="2">
    <source>
        <dbReference type="ARBA" id="ARBA00022801"/>
    </source>
</evidence>
<evidence type="ECO:0000313" key="3">
    <source>
        <dbReference type="EMBL" id="KAE8259714.1"/>
    </source>
</evidence>
<gene>
    <name evidence="3" type="ORF">A4X13_0g821</name>
</gene>
<dbReference type="GO" id="GO:0006525">
    <property type="term" value="P:arginine metabolic process"/>
    <property type="evidence" value="ECO:0007669"/>
    <property type="project" value="TreeGrafter"/>
</dbReference>
<dbReference type="GO" id="GO:0016597">
    <property type="term" value="F:amino acid binding"/>
    <property type="evidence" value="ECO:0007669"/>
    <property type="project" value="TreeGrafter"/>
</dbReference>
<dbReference type="Pfam" id="PF19420">
    <property type="entry name" value="DDAH_eukar"/>
    <property type="match status" value="1"/>
</dbReference>
<dbReference type="GO" id="GO:0045429">
    <property type="term" value="P:positive regulation of nitric oxide biosynthetic process"/>
    <property type="evidence" value="ECO:0007669"/>
    <property type="project" value="TreeGrafter"/>
</dbReference>
<keyword evidence="2" id="KW-0378">Hydrolase</keyword>
<organism evidence="3 4">
    <name type="scientific">Tilletia indica</name>
    <dbReference type="NCBI Taxonomy" id="43049"/>
    <lineage>
        <taxon>Eukaryota</taxon>
        <taxon>Fungi</taxon>
        <taxon>Dikarya</taxon>
        <taxon>Basidiomycota</taxon>
        <taxon>Ustilaginomycotina</taxon>
        <taxon>Exobasidiomycetes</taxon>
        <taxon>Tilletiales</taxon>
        <taxon>Tilletiaceae</taxon>
        <taxon>Tilletia</taxon>
    </lineage>
</organism>
<dbReference type="InterPro" id="IPR033199">
    <property type="entry name" value="DDAH-like"/>
</dbReference>
<dbReference type="AlphaFoldDB" id="A0A177TRQ8"/>
<dbReference type="PANTHER" id="PTHR12737">
    <property type="entry name" value="DIMETHYLARGININE DIMETHYLAMINOHYDROLASE"/>
    <property type="match status" value="1"/>
</dbReference>
<dbReference type="GO" id="GO:0000052">
    <property type="term" value="P:citrulline metabolic process"/>
    <property type="evidence" value="ECO:0007669"/>
    <property type="project" value="TreeGrafter"/>
</dbReference>
<dbReference type="Proteomes" id="UP000077521">
    <property type="component" value="Unassembled WGS sequence"/>
</dbReference>
<keyword evidence="4" id="KW-1185">Reference proteome</keyword>
<comment type="similarity">
    <text evidence="1">Belongs to the DDAH family.</text>
</comment>
<dbReference type="PANTHER" id="PTHR12737:SF9">
    <property type="entry name" value="DIMETHYLARGININASE"/>
    <property type="match status" value="1"/>
</dbReference>
<dbReference type="SUPFAM" id="SSF55909">
    <property type="entry name" value="Pentein"/>
    <property type="match status" value="1"/>
</dbReference>
<reference evidence="3" key="1">
    <citation type="submission" date="2016-04" db="EMBL/GenBank/DDBJ databases">
        <authorList>
            <person name="Nguyen H.D."/>
            <person name="Samba Siva P."/>
            <person name="Cullis J."/>
            <person name="Levesque C.A."/>
            <person name="Hambleton S."/>
        </authorList>
    </citation>
    <scope>NUCLEOTIDE SEQUENCE</scope>
    <source>
        <strain evidence="3">DAOMC 236416</strain>
    </source>
</reference>
<sequence>MTTRKVLGRRDQPKIIVYREPSPKLKDGLVTHIADERGQYDHERALSQWRAYLDVFFKHGWEDFVIEADKNLPDSVFVEDTMVVFEPPGSEEVLVVLTNPGAAERKKEIEGVRDMMTRVQDIRGFALRSIKAPGTLDGGDILKDPHNRVVYCGIGGRTNPEGIQQLRDILRPYGYVVKAVPMTKALHLKSAATALPDGTVLLHRDLIDDVTVFPSYIEVPEKHGVAVVEVDDHTVVMSANAPKTADMIRARAYKVITVDISEFERLEGCVTCLSVRFRRTDRPETFKP</sequence>
<name>A0A177TRQ8_9BASI</name>
<evidence type="ECO:0000256" key="1">
    <source>
        <dbReference type="ARBA" id="ARBA00008532"/>
    </source>
</evidence>
<protein>
    <submittedName>
        <fullName evidence="3">Uncharacterized protein</fullName>
    </submittedName>
</protein>
<evidence type="ECO:0000313" key="4">
    <source>
        <dbReference type="Proteomes" id="UP000077521"/>
    </source>
</evidence>
<accession>A0A177TRQ8</accession>
<comment type="caution">
    <text evidence="3">The sequence shown here is derived from an EMBL/GenBank/DDBJ whole genome shotgun (WGS) entry which is preliminary data.</text>
</comment>
<proteinExistence type="inferred from homology"/>
<dbReference type="EMBL" id="LWDF02000028">
    <property type="protein sequence ID" value="KAE8259714.1"/>
    <property type="molecule type" value="Genomic_DNA"/>
</dbReference>
<reference evidence="3" key="2">
    <citation type="journal article" date="2019" name="IMA Fungus">
        <title>Genome sequencing and comparison of five Tilletia species to identify candidate genes for the detection of regulated species infecting wheat.</title>
        <authorList>
            <person name="Nguyen H.D.T."/>
            <person name="Sultana T."/>
            <person name="Kesanakurti P."/>
            <person name="Hambleton S."/>
        </authorList>
    </citation>
    <scope>NUCLEOTIDE SEQUENCE</scope>
    <source>
        <strain evidence="3">DAOMC 236416</strain>
    </source>
</reference>
<dbReference type="Gene3D" id="3.75.10.10">
    <property type="entry name" value="L-arginine/glycine Amidinotransferase, Chain A"/>
    <property type="match status" value="1"/>
</dbReference>
<dbReference type="GO" id="GO:0016403">
    <property type="term" value="F:dimethylargininase activity"/>
    <property type="evidence" value="ECO:0007669"/>
    <property type="project" value="TreeGrafter"/>
</dbReference>